<name>A0ABT5U0K0_9MICO</name>
<organism evidence="2 3">
    <name type="scientific">Georgenia halotolerans</name>
    <dbReference type="NCBI Taxonomy" id="3028317"/>
    <lineage>
        <taxon>Bacteria</taxon>
        <taxon>Bacillati</taxon>
        <taxon>Actinomycetota</taxon>
        <taxon>Actinomycetes</taxon>
        <taxon>Micrococcales</taxon>
        <taxon>Bogoriellaceae</taxon>
        <taxon>Georgenia</taxon>
    </lineage>
</organism>
<gene>
    <name evidence="2" type="ORF">PU560_15490</name>
</gene>
<proteinExistence type="predicted"/>
<dbReference type="EMBL" id="JARACI010001164">
    <property type="protein sequence ID" value="MDD9207859.1"/>
    <property type="molecule type" value="Genomic_DNA"/>
</dbReference>
<keyword evidence="3" id="KW-1185">Reference proteome</keyword>
<evidence type="ECO:0000313" key="3">
    <source>
        <dbReference type="Proteomes" id="UP001165561"/>
    </source>
</evidence>
<feature type="compositionally biased region" description="Basic residues" evidence="1">
    <location>
        <begin position="143"/>
        <end position="153"/>
    </location>
</feature>
<evidence type="ECO:0000256" key="1">
    <source>
        <dbReference type="SAM" id="MobiDB-lite"/>
    </source>
</evidence>
<reference evidence="2" key="1">
    <citation type="submission" date="2023-02" db="EMBL/GenBank/DDBJ databases">
        <title>Georgenia sp.10Sc9-8, isolated from a soil sample collected from the Taklamakan desert.</title>
        <authorList>
            <person name="Liu S."/>
        </authorList>
    </citation>
    <scope>NUCLEOTIDE SEQUENCE</scope>
    <source>
        <strain evidence="2">10Sc9-8</strain>
    </source>
</reference>
<protein>
    <submittedName>
        <fullName evidence="2">Uncharacterized protein</fullName>
    </submittedName>
</protein>
<feature type="compositionally biased region" description="Basic and acidic residues" evidence="1">
    <location>
        <begin position="154"/>
        <end position="164"/>
    </location>
</feature>
<dbReference type="Proteomes" id="UP001165561">
    <property type="component" value="Unassembled WGS sequence"/>
</dbReference>
<evidence type="ECO:0000313" key="2">
    <source>
        <dbReference type="EMBL" id="MDD9207859.1"/>
    </source>
</evidence>
<accession>A0ABT5U0K0</accession>
<comment type="caution">
    <text evidence="2">The sequence shown here is derived from an EMBL/GenBank/DDBJ whole genome shotgun (WGS) entry which is preliminary data.</text>
</comment>
<feature type="region of interest" description="Disordered" evidence="1">
    <location>
        <begin position="143"/>
        <end position="179"/>
    </location>
</feature>
<sequence>MSLTWFEHAARPFEPPPPPRWATPGELAVELDPKARQTPALVLIDKALVEAHSHAGRAPDHLDAPAGGKVAAHLTPIPLWALVQNPDLRVAITSYEAGVARRWGRVIRDDVTMNARDLGIRVRDDLAAQHEWQLDGHEGGVYRWRRRRPHRPPSRADDHRRPDQEPGSSRQCGVPRPGVGLRHRGETIVEFRYQPETDHELEASAFANDVLIPEPWRTWLLGNHTLKDVSRAAREIGVCDGAVLGYLHHYGVVHHRIGRRKYLSLEIAEE</sequence>